<comment type="caution">
    <text evidence="2">The sequence shown here is derived from an EMBL/GenBank/DDBJ whole genome shotgun (WGS) entry which is preliminary data.</text>
</comment>
<dbReference type="OrthoDB" id="344824at2"/>
<sequence>MKKVLYSLSIMFFFASLGFAQSVSADGCYLCSVNSSDACRDYCRFSGSDSFDTRKRCENKGCKITGTAACPTASNYKVCSVRLDPKPEDLLARMTRAK</sequence>
<dbReference type="AlphaFoldDB" id="A0A2P2D451"/>
<accession>A0A2P2D451</accession>
<evidence type="ECO:0000256" key="1">
    <source>
        <dbReference type="SAM" id="SignalP"/>
    </source>
</evidence>
<keyword evidence="1" id="KW-0732">Signal</keyword>
<protein>
    <recommendedName>
        <fullName evidence="4">Lipoprotein</fullName>
    </recommendedName>
</protein>
<reference evidence="2 3" key="1">
    <citation type="submission" date="2018-02" db="EMBL/GenBank/DDBJ databases">
        <title>Novel Leptospira species isolated from soil and water in Japan.</title>
        <authorList>
            <person name="Nakao R."/>
            <person name="Masuzawa T."/>
        </authorList>
    </citation>
    <scope>NUCLEOTIDE SEQUENCE [LARGE SCALE GENOMIC DNA]</scope>
    <source>
        <strain evidence="2 3">E8</strain>
    </source>
</reference>
<dbReference type="EMBL" id="BFAY01000011">
    <property type="protein sequence ID" value="GBF39426.1"/>
    <property type="molecule type" value="Genomic_DNA"/>
</dbReference>
<evidence type="ECO:0008006" key="4">
    <source>
        <dbReference type="Google" id="ProtNLM"/>
    </source>
</evidence>
<dbReference type="Proteomes" id="UP000245076">
    <property type="component" value="Unassembled WGS sequence"/>
</dbReference>
<feature type="signal peptide" evidence="1">
    <location>
        <begin position="1"/>
        <end position="25"/>
    </location>
</feature>
<evidence type="ECO:0000313" key="2">
    <source>
        <dbReference type="EMBL" id="GBF39426.1"/>
    </source>
</evidence>
<proteinExistence type="predicted"/>
<organism evidence="2 3">
    <name type="scientific">Leptospira johnsonii</name>
    <dbReference type="NCBI Taxonomy" id="1917820"/>
    <lineage>
        <taxon>Bacteria</taxon>
        <taxon>Pseudomonadati</taxon>
        <taxon>Spirochaetota</taxon>
        <taxon>Spirochaetia</taxon>
        <taxon>Leptospirales</taxon>
        <taxon>Leptospiraceae</taxon>
        <taxon>Leptospira</taxon>
    </lineage>
</organism>
<keyword evidence="3" id="KW-1185">Reference proteome</keyword>
<evidence type="ECO:0000313" key="3">
    <source>
        <dbReference type="Proteomes" id="UP000245076"/>
    </source>
</evidence>
<feature type="chain" id="PRO_5015133295" description="Lipoprotein" evidence="1">
    <location>
        <begin position="26"/>
        <end position="98"/>
    </location>
</feature>
<gene>
    <name evidence="2" type="ORF">LPTSP1_24280</name>
</gene>
<name>A0A2P2D451_9LEPT</name>